<dbReference type="Proteomes" id="UP000295443">
    <property type="component" value="Unassembled WGS sequence"/>
</dbReference>
<feature type="compositionally biased region" description="Basic and acidic residues" evidence="1">
    <location>
        <begin position="58"/>
        <end position="72"/>
    </location>
</feature>
<sequence length="72" mass="7565">MNDIARRILIPALCAGLAGCGVETAGTAAVAAKAGQEEVEQGKRLEQDLTDKLNAASEQERQRLDQAAEATK</sequence>
<comment type="caution">
    <text evidence="2">The sequence shown here is derived from an EMBL/GenBank/DDBJ whole genome shotgun (WGS) entry which is preliminary data.</text>
</comment>
<keyword evidence="3" id="KW-1185">Reference proteome</keyword>
<dbReference type="PROSITE" id="PS51257">
    <property type="entry name" value="PROKAR_LIPOPROTEIN"/>
    <property type="match status" value="1"/>
</dbReference>
<gene>
    <name evidence="2" type="ORF">EZJ19_15000</name>
</gene>
<evidence type="ECO:0000313" key="3">
    <source>
        <dbReference type="Proteomes" id="UP000295443"/>
    </source>
</evidence>
<dbReference type="EMBL" id="SJZB01000052">
    <property type="protein sequence ID" value="TCJ11582.1"/>
    <property type="molecule type" value="Genomic_DNA"/>
</dbReference>
<feature type="region of interest" description="Disordered" evidence="1">
    <location>
        <begin position="53"/>
        <end position="72"/>
    </location>
</feature>
<evidence type="ECO:0008006" key="4">
    <source>
        <dbReference type="Google" id="ProtNLM"/>
    </source>
</evidence>
<dbReference type="AlphaFoldDB" id="A0A4R1B0S1"/>
<accession>A0A4R1B0S1</accession>
<organism evidence="2 3">
    <name type="scientific">Parasulfuritortus cantonensis</name>
    <dbReference type="NCBI Taxonomy" id="2528202"/>
    <lineage>
        <taxon>Bacteria</taxon>
        <taxon>Pseudomonadati</taxon>
        <taxon>Pseudomonadota</taxon>
        <taxon>Betaproteobacteria</taxon>
        <taxon>Nitrosomonadales</taxon>
        <taxon>Thiobacillaceae</taxon>
        <taxon>Parasulfuritortus</taxon>
    </lineage>
</organism>
<reference evidence="2 3" key="1">
    <citation type="submission" date="2019-03" db="EMBL/GenBank/DDBJ databases">
        <title>Genome sequence of Thiobacillaceae bacterium LSR1, a sulfur-oxidizing bacterium isolated from freshwater sediment.</title>
        <authorList>
            <person name="Li S."/>
        </authorList>
    </citation>
    <scope>NUCLEOTIDE SEQUENCE [LARGE SCALE GENOMIC DNA]</scope>
    <source>
        <strain evidence="2 3">LSR1</strain>
    </source>
</reference>
<name>A0A4R1B0S1_9PROT</name>
<proteinExistence type="predicted"/>
<protein>
    <recommendedName>
        <fullName evidence="4">Lipoprotein</fullName>
    </recommendedName>
</protein>
<evidence type="ECO:0000256" key="1">
    <source>
        <dbReference type="SAM" id="MobiDB-lite"/>
    </source>
</evidence>
<dbReference type="RefSeq" id="WP_131449016.1">
    <property type="nucleotide sequence ID" value="NZ_SJZB01000052.1"/>
</dbReference>
<evidence type="ECO:0000313" key="2">
    <source>
        <dbReference type="EMBL" id="TCJ11582.1"/>
    </source>
</evidence>